<comment type="caution">
    <text evidence="6">The sequence shown here is derived from an EMBL/GenBank/DDBJ whole genome shotgun (WGS) entry which is preliminary data.</text>
</comment>
<evidence type="ECO:0000313" key="7">
    <source>
        <dbReference type="Proteomes" id="UP000541185"/>
    </source>
</evidence>
<dbReference type="SUPFAM" id="SSF50685">
    <property type="entry name" value="Barwin-like endoglucanases"/>
    <property type="match status" value="1"/>
</dbReference>
<dbReference type="GO" id="GO:0008932">
    <property type="term" value="F:lytic endotransglycosylase activity"/>
    <property type="evidence" value="ECO:0007669"/>
    <property type="project" value="UniProtKB-UniRule"/>
</dbReference>
<dbReference type="CDD" id="cd22268">
    <property type="entry name" value="DPBB_RlpA-like"/>
    <property type="match status" value="1"/>
</dbReference>
<sequence length="135" mass="14279" precursor="true">MKAALLGAALLLAALAGPANAQEADAPQADPPEIVQPQDVELEHGVATWYGAKFHGRRTSNGERFNMNEMTAAHPTLPFGTKVLVRNIANGKEVVVRINDRLPGLRGRIIDLSRAAATALGILKAGAAQVVLVER</sequence>
<feature type="chain" id="PRO_5033177389" description="Endolytic peptidoglycan transglycosylase RlpA" evidence="3">
    <location>
        <begin position="22"/>
        <end position="135"/>
    </location>
</feature>
<reference evidence="6 7" key="1">
    <citation type="submission" date="2020-04" db="EMBL/GenBank/DDBJ databases">
        <title>Ramlibacter sp. G-1-2-2 isolated from soil.</title>
        <authorList>
            <person name="Dahal R.H."/>
        </authorList>
    </citation>
    <scope>NUCLEOTIDE SEQUENCE [LARGE SCALE GENOMIC DNA]</scope>
    <source>
        <strain evidence="6 7">G-1-2-2</strain>
    </source>
</reference>
<gene>
    <name evidence="3" type="primary">rlpA</name>
    <name evidence="6" type="ORF">HHL11_05840</name>
</gene>
<evidence type="ECO:0000313" key="6">
    <source>
        <dbReference type="EMBL" id="NML43263.1"/>
    </source>
</evidence>
<organism evidence="6 7">
    <name type="scientific">Ramlibacter agri</name>
    <dbReference type="NCBI Taxonomy" id="2728837"/>
    <lineage>
        <taxon>Bacteria</taxon>
        <taxon>Pseudomonadati</taxon>
        <taxon>Pseudomonadota</taxon>
        <taxon>Betaproteobacteria</taxon>
        <taxon>Burkholderiales</taxon>
        <taxon>Comamonadaceae</taxon>
        <taxon>Ramlibacter</taxon>
    </lineage>
</organism>
<dbReference type="InterPro" id="IPR036908">
    <property type="entry name" value="RlpA-like_sf"/>
</dbReference>
<comment type="similarity">
    <text evidence="3 4">Belongs to the RlpA family.</text>
</comment>
<keyword evidence="1 3" id="KW-0456">Lyase</keyword>
<accession>A0A848H3N0</accession>
<dbReference type="EMBL" id="JABBFX010000001">
    <property type="protein sequence ID" value="NML43263.1"/>
    <property type="molecule type" value="Genomic_DNA"/>
</dbReference>
<dbReference type="PANTHER" id="PTHR34183:SF1">
    <property type="entry name" value="ENDOLYTIC PEPTIDOGLYCAN TRANSGLYCOSYLASE RLPA"/>
    <property type="match status" value="1"/>
</dbReference>
<evidence type="ECO:0000259" key="5">
    <source>
        <dbReference type="Pfam" id="PF03330"/>
    </source>
</evidence>
<feature type="signal peptide" evidence="3">
    <location>
        <begin position="1"/>
        <end position="21"/>
    </location>
</feature>
<keyword evidence="3" id="KW-0732">Signal</keyword>
<dbReference type="AlphaFoldDB" id="A0A848H3N0"/>
<dbReference type="Gene3D" id="2.40.40.10">
    <property type="entry name" value="RlpA-like domain"/>
    <property type="match status" value="1"/>
</dbReference>
<dbReference type="GO" id="GO:0000270">
    <property type="term" value="P:peptidoglycan metabolic process"/>
    <property type="evidence" value="ECO:0007669"/>
    <property type="project" value="UniProtKB-UniRule"/>
</dbReference>
<feature type="domain" description="RlpA-like protein double-psi beta-barrel" evidence="5">
    <location>
        <begin position="44"/>
        <end position="131"/>
    </location>
</feature>
<proteinExistence type="inferred from homology"/>
<dbReference type="InterPro" id="IPR034718">
    <property type="entry name" value="RlpA"/>
</dbReference>
<dbReference type="PANTHER" id="PTHR34183">
    <property type="entry name" value="ENDOLYTIC PEPTIDOGLYCAN TRANSGLYCOSYLASE RLPA"/>
    <property type="match status" value="1"/>
</dbReference>
<protein>
    <recommendedName>
        <fullName evidence="3">Endolytic peptidoglycan transglycosylase RlpA</fullName>
        <ecNumber evidence="3">4.2.2.-</ecNumber>
    </recommendedName>
</protein>
<dbReference type="RefSeq" id="WP_169417483.1">
    <property type="nucleotide sequence ID" value="NZ_JABBFX010000001.1"/>
</dbReference>
<dbReference type="InterPro" id="IPR012997">
    <property type="entry name" value="RplA"/>
</dbReference>
<dbReference type="GO" id="GO:0071555">
    <property type="term" value="P:cell wall organization"/>
    <property type="evidence" value="ECO:0007669"/>
    <property type="project" value="UniProtKB-KW"/>
</dbReference>
<dbReference type="Pfam" id="PF03330">
    <property type="entry name" value="DPBB_1"/>
    <property type="match status" value="1"/>
</dbReference>
<dbReference type="EC" id="4.2.2.-" evidence="3"/>
<name>A0A848H3N0_9BURK</name>
<dbReference type="HAMAP" id="MF_02071">
    <property type="entry name" value="RlpA"/>
    <property type="match status" value="1"/>
</dbReference>
<keyword evidence="7" id="KW-1185">Reference proteome</keyword>
<evidence type="ECO:0000256" key="1">
    <source>
        <dbReference type="ARBA" id="ARBA00023239"/>
    </source>
</evidence>
<evidence type="ECO:0000256" key="3">
    <source>
        <dbReference type="HAMAP-Rule" id="MF_02071"/>
    </source>
</evidence>
<dbReference type="InterPro" id="IPR009009">
    <property type="entry name" value="RlpA-like_DPBB"/>
</dbReference>
<evidence type="ECO:0000256" key="2">
    <source>
        <dbReference type="ARBA" id="ARBA00023316"/>
    </source>
</evidence>
<evidence type="ECO:0000256" key="4">
    <source>
        <dbReference type="RuleBase" id="RU003495"/>
    </source>
</evidence>
<dbReference type="Proteomes" id="UP000541185">
    <property type="component" value="Unassembled WGS sequence"/>
</dbReference>
<comment type="function">
    <text evidence="3">Lytic transglycosylase with a strong preference for naked glycan strands that lack stem peptides.</text>
</comment>
<keyword evidence="2 3" id="KW-0961">Cell wall biogenesis/degradation</keyword>
<dbReference type="NCBIfam" id="TIGR00413">
    <property type="entry name" value="rlpA"/>
    <property type="match status" value="1"/>
</dbReference>